<dbReference type="Proteomes" id="UP000615613">
    <property type="component" value="Chromosome"/>
</dbReference>
<organism evidence="2">
    <name type="scientific">Pseudomonas tritici</name>
    <dbReference type="NCBI Taxonomy" id="2745518"/>
    <lineage>
        <taxon>Bacteria</taxon>
        <taxon>Pseudomonadati</taxon>
        <taxon>Pseudomonadota</taxon>
        <taxon>Gammaproteobacteria</taxon>
        <taxon>Pseudomonadales</taxon>
        <taxon>Pseudomonadaceae</taxon>
        <taxon>Pseudomonas</taxon>
    </lineage>
</organism>
<evidence type="ECO:0000313" key="4">
    <source>
        <dbReference type="Proteomes" id="UP000615613"/>
    </source>
</evidence>
<feature type="coiled-coil region" evidence="1">
    <location>
        <begin position="75"/>
        <end position="102"/>
    </location>
</feature>
<sequence>MSVIAAYNPAIRIPTVPDAKPLAEAKEEAPGAETATAPKVVEGVTVTISADAFKAAGAAKSSNADIDDSGLDDNVKQVLKMIRQLKQQIAEKQAELAAVAAANNLSPEEARAKTSALQSEISALQAGLMSAQTSLAKSMKGMSANDSMKAASLSM</sequence>
<reference evidence="3" key="2">
    <citation type="submission" date="2021-06" db="EMBL/GenBank/DDBJ databases">
        <title>Updating the genus Pseudomonas: Description of 43 new species and partition of the Pseudomonas putida group.</title>
        <authorList>
            <person name="Girard L."/>
            <person name="Lood C."/>
            <person name="Vandamme P."/>
            <person name="Rokni-Zadeh H."/>
            <person name="van Noort V."/>
            <person name="Hofte M."/>
            <person name="Lavigne R."/>
            <person name="De Mot R."/>
        </authorList>
    </citation>
    <scope>NUCLEOTIDE SEQUENCE</scope>
    <source>
        <strain evidence="3">SWRI145</strain>
    </source>
</reference>
<dbReference type="EMBL" id="CP077084">
    <property type="protein sequence ID" value="QXH82548.1"/>
    <property type="molecule type" value="Genomic_DNA"/>
</dbReference>
<dbReference type="KEGG" id="ptrt:HU722_0021525"/>
<dbReference type="RefSeq" id="WP_064052670.1">
    <property type="nucleotide sequence ID" value="NZ_CP077084.1"/>
</dbReference>
<accession>A0A8I0CTJ7</accession>
<name>A0A8I0CTJ7_9PSED</name>
<protein>
    <submittedName>
        <fullName evidence="2">FlxA-like family protein</fullName>
    </submittedName>
</protein>
<proteinExistence type="predicted"/>
<evidence type="ECO:0000313" key="3">
    <source>
        <dbReference type="EMBL" id="QXH82548.1"/>
    </source>
</evidence>
<dbReference type="EMBL" id="JABWQF010000001">
    <property type="protein sequence ID" value="MBC3290088.1"/>
    <property type="molecule type" value="Genomic_DNA"/>
</dbReference>
<evidence type="ECO:0000256" key="1">
    <source>
        <dbReference type="SAM" id="Coils"/>
    </source>
</evidence>
<dbReference type="AlphaFoldDB" id="A0A8I0CTJ7"/>
<evidence type="ECO:0000313" key="2">
    <source>
        <dbReference type="EMBL" id="MBC3290088.1"/>
    </source>
</evidence>
<gene>
    <name evidence="3" type="ORF">HU722_0021525</name>
    <name evidence="2" type="ORF">HU722_00980</name>
</gene>
<dbReference type="Gene3D" id="1.20.120.1490">
    <property type="match status" value="1"/>
</dbReference>
<keyword evidence="4" id="KW-1185">Reference proteome</keyword>
<reference evidence="2" key="1">
    <citation type="journal article" date="2020" name="Microorganisms">
        <title>Reliable Identification of Environmental Pseudomonas Isolates Using the rpoD Gene.</title>
        <authorList>
            <consortium name="The Broad Institute Genome Sequencing Platform"/>
            <person name="Girard L."/>
            <person name="Lood C."/>
            <person name="Rokni-Zadeh H."/>
            <person name="van Noort V."/>
            <person name="Lavigne R."/>
            <person name="De Mot R."/>
        </authorList>
    </citation>
    <scope>NUCLEOTIDE SEQUENCE [LARGE SCALE GENOMIC DNA]</scope>
    <source>
        <strain evidence="2">SWRI145</strain>
    </source>
</reference>
<keyword evidence="1" id="KW-0175">Coiled coil</keyword>